<sequence>MALFFKPNPVIIEPKPCKSEDDASDNAPDPDPRFKALTYVSYRKGDLEYYRD</sequence>
<dbReference type="AlphaFoldDB" id="A0A9D3UF36"/>
<evidence type="ECO:0000313" key="2">
    <source>
        <dbReference type="Proteomes" id="UP000828251"/>
    </source>
</evidence>
<gene>
    <name evidence="1" type="ORF">J1N35_041229</name>
</gene>
<proteinExistence type="predicted"/>
<dbReference type="EMBL" id="JAIQCV010000012">
    <property type="protein sequence ID" value="KAH1039486.1"/>
    <property type="molecule type" value="Genomic_DNA"/>
</dbReference>
<reference evidence="1 2" key="1">
    <citation type="journal article" date="2021" name="Plant Biotechnol. J.">
        <title>Multi-omics assisted identification of the key and species-specific regulatory components of drought-tolerant mechanisms in Gossypium stocksii.</title>
        <authorList>
            <person name="Yu D."/>
            <person name="Ke L."/>
            <person name="Zhang D."/>
            <person name="Wu Y."/>
            <person name="Sun Y."/>
            <person name="Mei J."/>
            <person name="Sun J."/>
            <person name="Sun Y."/>
        </authorList>
    </citation>
    <scope>NUCLEOTIDE SEQUENCE [LARGE SCALE GENOMIC DNA]</scope>
    <source>
        <strain evidence="2">cv. E1</strain>
        <tissue evidence="1">Leaf</tissue>
    </source>
</reference>
<organism evidence="1 2">
    <name type="scientific">Gossypium stocksii</name>
    <dbReference type="NCBI Taxonomy" id="47602"/>
    <lineage>
        <taxon>Eukaryota</taxon>
        <taxon>Viridiplantae</taxon>
        <taxon>Streptophyta</taxon>
        <taxon>Embryophyta</taxon>
        <taxon>Tracheophyta</taxon>
        <taxon>Spermatophyta</taxon>
        <taxon>Magnoliopsida</taxon>
        <taxon>eudicotyledons</taxon>
        <taxon>Gunneridae</taxon>
        <taxon>Pentapetalae</taxon>
        <taxon>rosids</taxon>
        <taxon>malvids</taxon>
        <taxon>Malvales</taxon>
        <taxon>Malvaceae</taxon>
        <taxon>Malvoideae</taxon>
        <taxon>Gossypium</taxon>
    </lineage>
</organism>
<name>A0A9D3UF36_9ROSI</name>
<evidence type="ECO:0000313" key="1">
    <source>
        <dbReference type="EMBL" id="KAH1039486.1"/>
    </source>
</evidence>
<keyword evidence="2" id="KW-1185">Reference proteome</keyword>
<protein>
    <submittedName>
        <fullName evidence="1">Uncharacterized protein</fullName>
    </submittedName>
</protein>
<comment type="caution">
    <text evidence="1">The sequence shown here is derived from an EMBL/GenBank/DDBJ whole genome shotgun (WGS) entry which is preliminary data.</text>
</comment>
<accession>A0A9D3UF36</accession>
<dbReference type="Proteomes" id="UP000828251">
    <property type="component" value="Unassembled WGS sequence"/>
</dbReference>